<dbReference type="InterPro" id="IPR041685">
    <property type="entry name" value="AAA_GajA/Old/RecF-like"/>
</dbReference>
<sequence length="241" mass="27728">MKHSPSFLRGVEILDSMPTEYCFFNIYPMTFHKNVTLLIGENGIGKSTLLESLAVKLGCPAEGGSRNFKYKTEDTHFEATEHLRLIKTGKRFSDLFFYRSETYYNFMTEMRKLDEDPEGGEKINTFYGGKDLHLLSHGQSMKALYQNRFKEDGLYFMDEPEASLSAESQIDLISKIYELSLKGAQFIIATHSPILMAIPNAEIIEIGPRFHRRVAYKDTRAYYFYKKILDSDTDSIESLIS</sequence>
<dbReference type="InterPro" id="IPR027417">
    <property type="entry name" value="P-loop_NTPase"/>
</dbReference>
<keyword evidence="4" id="KW-0410">Iron transport</keyword>
<dbReference type="PANTHER" id="PTHR42771">
    <property type="entry name" value="IRON(3+)-HYDROXAMATE IMPORT ATP-BINDING PROTEIN FHUC"/>
    <property type="match status" value="1"/>
</dbReference>
<evidence type="ECO:0000256" key="4">
    <source>
        <dbReference type="ARBA" id="ARBA00022496"/>
    </source>
</evidence>
<feature type="domain" description="AAA+ ATPase" evidence="8">
    <location>
        <begin position="32"/>
        <end position="220"/>
    </location>
</feature>
<evidence type="ECO:0000256" key="6">
    <source>
        <dbReference type="ARBA" id="ARBA00023065"/>
    </source>
</evidence>
<dbReference type="SMART" id="SM00382">
    <property type="entry name" value="AAA"/>
    <property type="match status" value="1"/>
</dbReference>
<keyword evidence="10" id="KW-1185">Reference proteome</keyword>
<comment type="subcellular location">
    <subcellularLocation>
        <location evidence="1">Cell membrane</location>
        <topology evidence="1">Peripheral membrane protein</topology>
    </subcellularLocation>
</comment>
<proteinExistence type="predicted"/>
<dbReference type="SUPFAM" id="SSF52540">
    <property type="entry name" value="P-loop containing nucleoside triphosphate hydrolases"/>
    <property type="match status" value="1"/>
</dbReference>
<protein>
    <submittedName>
        <fullName evidence="9">Predicted ATPase</fullName>
    </submittedName>
</protein>
<organism evidence="9 10">
    <name type="scientific">Acinetobacter apis</name>
    <dbReference type="NCBI Taxonomy" id="1229165"/>
    <lineage>
        <taxon>Bacteria</taxon>
        <taxon>Pseudomonadati</taxon>
        <taxon>Pseudomonadota</taxon>
        <taxon>Gammaproteobacteria</taxon>
        <taxon>Moraxellales</taxon>
        <taxon>Moraxellaceae</taxon>
        <taxon>Acinetobacter</taxon>
    </lineage>
</organism>
<dbReference type="Pfam" id="PF13476">
    <property type="entry name" value="AAA_23"/>
    <property type="match status" value="1"/>
</dbReference>
<dbReference type="PANTHER" id="PTHR42771:SF2">
    <property type="entry name" value="IRON(3+)-HYDROXAMATE IMPORT ATP-BINDING PROTEIN FHUC"/>
    <property type="match status" value="1"/>
</dbReference>
<evidence type="ECO:0000313" key="9">
    <source>
        <dbReference type="EMBL" id="SNQ28808.1"/>
    </source>
</evidence>
<evidence type="ECO:0000256" key="3">
    <source>
        <dbReference type="ARBA" id="ARBA00022475"/>
    </source>
</evidence>
<keyword evidence="6" id="KW-0406">Ion transport</keyword>
<dbReference type="Gene3D" id="3.40.50.300">
    <property type="entry name" value="P-loop containing nucleotide triphosphate hydrolases"/>
    <property type="match status" value="2"/>
</dbReference>
<evidence type="ECO:0000256" key="5">
    <source>
        <dbReference type="ARBA" id="ARBA00023004"/>
    </source>
</evidence>
<keyword evidence="2" id="KW-0813">Transport</keyword>
<evidence type="ECO:0000256" key="2">
    <source>
        <dbReference type="ARBA" id="ARBA00022448"/>
    </source>
</evidence>
<dbReference type="GO" id="GO:0006826">
    <property type="term" value="P:iron ion transport"/>
    <property type="evidence" value="ECO:0007669"/>
    <property type="project" value="UniProtKB-KW"/>
</dbReference>
<evidence type="ECO:0000256" key="7">
    <source>
        <dbReference type="ARBA" id="ARBA00023136"/>
    </source>
</evidence>
<gene>
    <name evidence="9" type="ORF">SAMN05444584_0735</name>
</gene>
<keyword evidence="7" id="KW-0472">Membrane</keyword>
<accession>A0A217EE71</accession>
<evidence type="ECO:0000259" key="8">
    <source>
        <dbReference type="SMART" id="SM00382"/>
    </source>
</evidence>
<name>A0A217EE71_9GAMM</name>
<dbReference type="InterPro" id="IPR051535">
    <property type="entry name" value="Siderophore_ABC-ATPase"/>
</dbReference>
<evidence type="ECO:0000313" key="10">
    <source>
        <dbReference type="Proteomes" id="UP000243463"/>
    </source>
</evidence>
<dbReference type="OrthoDB" id="9784297at2"/>
<keyword evidence="3" id="KW-1003">Cell membrane</keyword>
<dbReference type="GO" id="GO:0005886">
    <property type="term" value="C:plasma membrane"/>
    <property type="evidence" value="ECO:0007669"/>
    <property type="project" value="UniProtKB-SubCell"/>
</dbReference>
<dbReference type="Pfam" id="PF13175">
    <property type="entry name" value="AAA_15"/>
    <property type="match status" value="1"/>
</dbReference>
<dbReference type="AlphaFoldDB" id="A0A217EE71"/>
<dbReference type="InterPro" id="IPR038729">
    <property type="entry name" value="Rad50/SbcC_AAA"/>
</dbReference>
<dbReference type="EMBL" id="FZLN01000001">
    <property type="protein sequence ID" value="SNQ28808.1"/>
    <property type="molecule type" value="Genomic_DNA"/>
</dbReference>
<dbReference type="GO" id="GO:0016887">
    <property type="term" value="F:ATP hydrolysis activity"/>
    <property type="evidence" value="ECO:0007669"/>
    <property type="project" value="InterPro"/>
</dbReference>
<dbReference type="GO" id="GO:0006302">
    <property type="term" value="P:double-strand break repair"/>
    <property type="evidence" value="ECO:0007669"/>
    <property type="project" value="InterPro"/>
</dbReference>
<dbReference type="Proteomes" id="UP000243463">
    <property type="component" value="Unassembled WGS sequence"/>
</dbReference>
<reference evidence="10" key="1">
    <citation type="submission" date="2017-06" db="EMBL/GenBank/DDBJ databases">
        <authorList>
            <person name="Varghese N."/>
            <person name="Submissions S."/>
        </authorList>
    </citation>
    <scope>NUCLEOTIDE SEQUENCE [LARGE SCALE GENOMIC DNA]</scope>
    <source>
        <strain evidence="10">ANC 5114</strain>
    </source>
</reference>
<keyword evidence="5" id="KW-0408">Iron</keyword>
<evidence type="ECO:0000256" key="1">
    <source>
        <dbReference type="ARBA" id="ARBA00004202"/>
    </source>
</evidence>
<dbReference type="InterPro" id="IPR003593">
    <property type="entry name" value="AAA+_ATPase"/>
</dbReference>
<dbReference type="RefSeq" id="WP_088822831.1">
    <property type="nucleotide sequence ID" value="NZ_FZLN01000001.1"/>
</dbReference>